<dbReference type="STRING" id="872970.SAMN04488134_10541"/>
<evidence type="ECO:0000256" key="7">
    <source>
        <dbReference type="ARBA" id="ARBA00022801"/>
    </source>
</evidence>
<accession>A0A1H8MXG6</accession>
<reference evidence="13 14" key="1">
    <citation type="submission" date="2016-10" db="EMBL/GenBank/DDBJ databases">
        <authorList>
            <person name="de Groot N.N."/>
        </authorList>
    </citation>
    <scope>NUCLEOTIDE SEQUENCE [LARGE SCALE GENOMIC DNA]</scope>
    <source>
        <strain evidence="13 14">CGMCC 1.10434</strain>
    </source>
</reference>
<dbReference type="InterPro" id="IPR017871">
    <property type="entry name" value="ABC_transporter-like_CS"/>
</dbReference>
<evidence type="ECO:0000256" key="11">
    <source>
        <dbReference type="ARBA" id="ARBA00022917"/>
    </source>
</evidence>
<keyword evidence="8 13" id="KW-0067">ATP-binding</keyword>
<evidence type="ECO:0000256" key="8">
    <source>
        <dbReference type="ARBA" id="ARBA00022840"/>
    </source>
</evidence>
<evidence type="ECO:0000256" key="10">
    <source>
        <dbReference type="ARBA" id="ARBA00022884"/>
    </source>
</evidence>
<dbReference type="GO" id="GO:0000049">
    <property type="term" value="F:tRNA binding"/>
    <property type="evidence" value="ECO:0007669"/>
    <property type="project" value="UniProtKB-KW"/>
</dbReference>
<evidence type="ECO:0000259" key="12">
    <source>
        <dbReference type="PROSITE" id="PS50893"/>
    </source>
</evidence>
<dbReference type="PANTHER" id="PTHR42855:SF1">
    <property type="entry name" value="ABC TRANSPORTER DOMAIN-CONTAINING PROTEIN"/>
    <property type="match status" value="1"/>
</dbReference>
<dbReference type="PROSITE" id="PS00211">
    <property type="entry name" value="ABC_TRANSPORTER_1"/>
    <property type="match status" value="1"/>
</dbReference>
<dbReference type="InterPro" id="IPR032524">
    <property type="entry name" value="ABC_tran_C"/>
</dbReference>
<dbReference type="CDD" id="cd03221">
    <property type="entry name" value="ABCF_EF-3"/>
    <property type="match status" value="2"/>
</dbReference>
<gene>
    <name evidence="13" type="ORF">SAMN04488134_10541</name>
</gene>
<keyword evidence="2" id="KW-0963">Cytoplasm</keyword>
<proteinExistence type="inferred from homology"/>
<dbReference type="InterPro" id="IPR003439">
    <property type="entry name" value="ABC_transporter-like_ATP-bd"/>
</dbReference>
<keyword evidence="5" id="KW-0677">Repeat</keyword>
<dbReference type="InterPro" id="IPR051309">
    <property type="entry name" value="ABCF_ATPase"/>
</dbReference>
<dbReference type="FunFam" id="3.40.50.300:FF:000183">
    <property type="entry name" value="ABC transporter ATP-binding protein yjjK"/>
    <property type="match status" value="1"/>
</dbReference>
<dbReference type="InterPro" id="IPR032781">
    <property type="entry name" value="ABC_tran_Xtn"/>
</dbReference>
<keyword evidence="11" id="KW-0648">Protein biosynthesis</keyword>
<dbReference type="InterPro" id="IPR003593">
    <property type="entry name" value="AAA+_ATPase"/>
</dbReference>
<dbReference type="EMBL" id="FODJ01000005">
    <property type="protein sequence ID" value="SEO22085.1"/>
    <property type="molecule type" value="Genomic_DNA"/>
</dbReference>
<keyword evidence="4" id="KW-0699">rRNA-binding</keyword>
<dbReference type="PANTHER" id="PTHR42855">
    <property type="entry name" value="ABC TRANSPORTER ATP-BINDING SUBUNIT"/>
    <property type="match status" value="1"/>
</dbReference>
<evidence type="ECO:0000256" key="1">
    <source>
        <dbReference type="ARBA" id="ARBA00005868"/>
    </source>
</evidence>
<dbReference type="Pfam" id="PF00005">
    <property type="entry name" value="ABC_tran"/>
    <property type="match status" value="2"/>
</dbReference>
<dbReference type="PROSITE" id="PS50893">
    <property type="entry name" value="ABC_TRANSPORTER_2"/>
    <property type="match status" value="2"/>
</dbReference>
<feature type="domain" description="ABC transporter" evidence="12">
    <location>
        <begin position="4"/>
        <end position="255"/>
    </location>
</feature>
<dbReference type="InterPro" id="IPR037118">
    <property type="entry name" value="Val-tRNA_synth_C_sf"/>
</dbReference>
<dbReference type="GO" id="GO:0006417">
    <property type="term" value="P:regulation of translation"/>
    <property type="evidence" value="ECO:0007669"/>
    <property type="project" value="UniProtKB-KW"/>
</dbReference>
<evidence type="ECO:0000256" key="2">
    <source>
        <dbReference type="ARBA" id="ARBA00022490"/>
    </source>
</evidence>
<dbReference type="Proteomes" id="UP000199300">
    <property type="component" value="Unassembled WGS sequence"/>
</dbReference>
<keyword evidence="3" id="KW-0820">tRNA-binding</keyword>
<protein>
    <submittedName>
        <fullName evidence="13">ATP-binding cassette, subfamily F, uup</fullName>
    </submittedName>
</protein>
<dbReference type="GO" id="GO:0019843">
    <property type="term" value="F:rRNA binding"/>
    <property type="evidence" value="ECO:0007669"/>
    <property type="project" value="UniProtKB-KW"/>
</dbReference>
<sequence length="627" mass="71731">MEILSVEQLSKSYGDKILFNQLSFSIGVGERIGLVGVNGTGKTTFLNVLAGKDVKDAGTIKHAKDFTVAYLAQEPELNFAKSVLDEVFSGEAAVMVALREYEQALFKLTTTPDDKQSQTQFSRAQQRMDEIAAWDANTLAKTILTKLGVTQFHQPIDQLSGGQKKRVALAKALIQPANLLILDEPTNHLDHKSIEWLEQFLPSYKGAILLVTHDRYFLNRVTNRIYELDLGNLYQYIGNYETYLEKKQERLQLAAQDEQKHANTLKREVAWLKRGAKARTTKQKARIDRVEAMKKESFDTKQNQLEVGVGTTRLGKKVIELVDVEKSYNSVQVVKPFSFLIKPGDRIGIVGENGSGKTTLLNMIAGLIQPDQGMIEIGSTVKFGYYTQDYREMDEDLKLIEYIRETADIIQTADETTITAEQMLERFLFPRSQQWTLIRRLSGGEKRRLYLLKILMEEPNVLLLDEPTNDLDTQTLAILEDYLDLFPGVVITVSHDRYFLDRVVEQLFYFEQQATIHSFYGNYSECLQLIEQESQAQEPHQTKAPIKKARRRKLSYNEQKEWDTIEDEITALEEKIETEKQAVITAGADAEGVRTHYDCQLELEAELTTKLERWEELSMLVEELEQQ</sequence>
<evidence type="ECO:0000256" key="9">
    <source>
        <dbReference type="ARBA" id="ARBA00022845"/>
    </source>
</evidence>
<evidence type="ECO:0000256" key="3">
    <source>
        <dbReference type="ARBA" id="ARBA00022555"/>
    </source>
</evidence>
<evidence type="ECO:0000256" key="6">
    <source>
        <dbReference type="ARBA" id="ARBA00022741"/>
    </source>
</evidence>
<organism evidence="13 14">
    <name type="scientific">Amphibacillus marinus</name>
    <dbReference type="NCBI Taxonomy" id="872970"/>
    <lineage>
        <taxon>Bacteria</taxon>
        <taxon>Bacillati</taxon>
        <taxon>Bacillota</taxon>
        <taxon>Bacilli</taxon>
        <taxon>Bacillales</taxon>
        <taxon>Bacillaceae</taxon>
        <taxon>Amphibacillus</taxon>
    </lineage>
</organism>
<dbReference type="GO" id="GO:0005524">
    <property type="term" value="F:ATP binding"/>
    <property type="evidence" value="ECO:0007669"/>
    <property type="project" value="UniProtKB-KW"/>
</dbReference>
<dbReference type="GO" id="GO:0016887">
    <property type="term" value="F:ATP hydrolysis activity"/>
    <property type="evidence" value="ECO:0007669"/>
    <property type="project" value="InterPro"/>
</dbReference>
<evidence type="ECO:0000313" key="13">
    <source>
        <dbReference type="EMBL" id="SEO22085.1"/>
    </source>
</evidence>
<feature type="domain" description="ABC transporter" evidence="12">
    <location>
        <begin position="319"/>
        <end position="537"/>
    </location>
</feature>
<keyword evidence="7" id="KW-0378">Hydrolase</keyword>
<dbReference type="InterPro" id="IPR027417">
    <property type="entry name" value="P-loop_NTPase"/>
</dbReference>
<dbReference type="Gene3D" id="1.10.287.380">
    <property type="entry name" value="Valyl-tRNA synthetase, C-terminal domain"/>
    <property type="match status" value="1"/>
</dbReference>
<evidence type="ECO:0000313" key="14">
    <source>
        <dbReference type="Proteomes" id="UP000199300"/>
    </source>
</evidence>
<dbReference type="GO" id="GO:0006412">
    <property type="term" value="P:translation"/>
    <property type="evidence" value="ECO:0007669"/>
    <property type="project" value="UniProtKB-KW"/>
</dbReference>
<dbReference type="SUPFAM" id="SSF52540">
    <property type="entry name" value="P-loop containing nucleoside triphosphate hydrolases"/>
    <property type="match status" value="2"/>
</dbReference>
<comment type="similarity">
    <text evidence="1">Belongs to the ABC transporter superfamily. ABCF family. Translational throttle EttA subfamily.</text>
</comment>
<dbReference type="SMART" id="SM00382">
    <property type="entry name" value="AAA"/>
    <property type="match status" value="2"/>
</dbReference>
<dbReference type="Pfam" id="PF12848">
    <property type="entry name" value="ABC_tran_Xtn"/>
    <property type="match status" value="1"/>
</dbReference>
<keyword evidence="10" id="KW-0694">RNA-binding</keyword>
<keyword evidence="6" id="KW-0547">Nucleotide-binding</keyword>
<keyword evidence="9" id="KW-0810">Translation regulation</keyword>
<evidence type="ECO:0000256" key="5">
    <source>
        <dbReference type="ARBA" id="ARBA00022737"/>
    </source>
</evidence>
<dbReference type="AlphaFoldDB" id="A0A1H8MXG6"/>
<dbReference type="GO" id="GO:0003677">
    <property type="term" value="F:DNA binding"/>
    <property type="evidence" value="ECO:0007669"/>
    <property type="project" value="InterPro"/>
</dbReference>
<dbReference type="FunFam" id="3.40.50.300:FF:000011">
    <property type="entry name" value="Putative ABC transporter ATP-binding component"/>
    <property type="match status" value="1"/>
</dbReference>
<evidence type="ECO:0000256" key="4">
    <source>
        <dbReference type="ARBA" id="ARBA00022730"/>
    </source>
</evidence>
<name>A0A1H8MXG6_9BACI</name>
<keyword evidence="14" id="KW-1185">Reference proteome</keyword>
<dbReference type="Pfam" id="PF16326">
    <property type="entry name" value="ABC_tran_CTD"/>
    <property type="match status" value="1"/>
</dbReference>
<dbReference type="Gene3D" id="3.40.50.300">
    <property type="entry name" value="P-loop containing nucleotide triphosphate hydrolases"/>
    <property type="match status" value="2"/>
</dbReference>